<dbReference type="EMBL" id="KZ309869">
    <property type="protein sequence ID" value="KAG8239725.1"/>
    <property type="molecule type" value="Genomic_DNA"/>
</dbReference>
<feature type="non-terminal residue" evidence="2">
    <location>
        <position position="178"/>
    </location>
</feature>
<dbReference type="AlphaFoldDB" id="A0A8K0KRL4"/>
<proteinExistence type="predicted"/>
<dbReference type="GO" id="GO:0005739">
    <property type="term" value="C:mitochondrion"/>
    <property type="evidence" value="ECO:0007669"/>
    <property type="project" value="TreeGrafter"/>
</dbReference>
<comment type="caution">
    <text evidence="2">The sequence shown here is derived from an EMBL/GenBank/DDBJ whole genome shotgun (WGS) entry which is preliminary data.</text>
</comment>
<dbReference type="Pfam" id="PF00206">
    <property type="entry name" value="Lyase_1"/>
    <property type="match status" value="1"/>
</dbReference>
<evidence type="ECO:0000313" key="2">
    <source>
        <dbReference type="EMBL" id="KAG8239725.1"/>
    </source>
</evidence>
<dbReference type="GO" id="GO:0006106">
    <property type="term" value="P:fumarate metabolic process"/>
    <property type="evidence" value="ECO:0007669"/>
    <property type="project" value="InterPro"/>
</dbReference>
<accession>A0A8K0KRL4</accession>
<sequence>MTLLIRLPRLGSGVSDLLKNERLIGRVLQSSFSSSAVKMEGHRIERDTFGELKVPNEKYYGAQTVRSQMNFPIGGETERMPLPVIKAMGILKKASAIVNKNYGLDPKVAEAICKAADEVISGSLYKDHFPLVIWQTGSGTQTNMNTNEVISNRAIEILGGKLGSKNPVHPNDHVNKSQ</sequence>
<dbReference type="Gene3D" id="1.10.275.10">
    <property type="entry name" value="Fumarase/aspartase (N-terminal domain)"/>
    <property type="match status" value="1"/>
</dbReference>
<evidence type="ECO:0000313" key="3">
    <source>
        <dbReference type="Proteomes" id="UP000792457"/>
    </source>
</evidence>
<dbReference type="SUPFAM" id="SSF48557">
    <property type="entry name" value="L-aspartase-like"/>
    <property type="match status" value="1"/>
</dbReference>
<dbReference type="PANTHER" id="PTHR11444">
    <property type="entry name" value="ASPARTATEAMMONIA/ARGININOSUCCINATE/ADENYLOSUCCINATE LYASE"/>
    <property type="match status" value="1"/>
</dbReference>
<dbReference type="FunFam" id="1.10.275.10:FF:000001">
    <property type="entry name" value="Fumarate hydratase, mitochondrial"/>
    <property type="match status" value="1"/>
</dbReference>
<dbReference type="InterPro" id="IPR005677">
    <property type="entry name" value="Fum_hydII"/>
</dbReference>
<keyword evidence="3" id="KW-1185">Reference proteome</keyword>
<dbReference type="InterPro" id="IPR022761">
    <property type="entry name" value="Fumarate_lyase_N"/>
</dbReference>
<dbReference type="Proteomes" id="UP000792457">
    <property type="component" value="Unassembled WGS sequence"/>
</dbReference>
<dbReference type="GO" id="GO:0006099">
    <property type="term" value="P:tricarboxylic acid cycle"/>
    <property type="evidence" value="ECO:0007669"/>
    <property type="project" value="TreeGrafter"/>
</dbReference>
<organism evidence="2 3">
    <name type="scientific">Ladona fulva</name>
    <name type="common">Scarce chaser dragonfly</name>
    <name type="synonym">Libellula fulva</name>
    <dbReference type="NCBI Taxonomy" id="123851"/>
    <lineage>
        <taxon>Eukaryota</taxon>
        <taxon>Metazoa</taxon>
        <taxon>Ecdysozoa</taxon>
        <taxon>Arthropoda</taxon>
        <taxon>Hexapoda</taxon>
        <taxon>Insecta</taxon>
        <taxon>Pterygota</taxon>
        <taxon>Palaeoptera</taxon>
        <taxon>Odonata</taxon>
        <taxon>Epiprocta</taxon>
        <taxon>Anisoptera</taxon>
        <taxon>Libelluloidea</taxon>
        <taxon>Libellulidae</taxon>
        <taxon>Ladona</taxon>
    </lineage>
</organism>
<dbReference type="GO" id="GO:0004333">
    <property type="term" value="F:fumarate hydratase activity"/>
    <property type="evidence" value="ECO:0007669"/>
    <property type="project" value="InterPro"/>
</dbReference>
<dbReference type="OrthoDB" id="1738025at2759"/>
<name>A0A8K0KRL4_LADFU</name>
<dbReference type="InterPro" id="IPR008948">
    <property type="entry name" value="L-Aspartase-like"/>
</dbReference>
<dbReference type="GO" id="GO:0006108">
    <property type="term" value="P:malate metabolic process"/>
    <property type="evidence" value="ECO:0007669"/>
    <property type="project" value="TreeGrafter"/>
</dbReference>
<gene>
    <name evidence="2" type="ORF">J437_LFUL017635</name>
</gene>
<dbReference type="InterPro" id="IPR024083">
    <property type="entry name" value="Fumarase/histidase_N"/>
</dbReference>
<feature type="domain" description="Fumarate lyase N-terminal" evidence="1">
    <location>
        <begin position="50"/>
        <end position="178"/>
    </location>
</feature>
<reference evidence="2" key="2">
    <citation type="submission" date="2017-10" db="EMBL/GenBank/DDBJ databases">
        <title>Ladona fulva Genome sequencing and assembly.</title>
        <authorList>
            <person name="Murali S."/>
            <person name="Richards S."/>
            <person name="Bandaranaike D."/>
            <person name="Bellair M."/>
            <person name="Blankenburg K."/>
            <person name="Chao H."/>
            <person name="Dinh H."/>
            <person name="Doddapaneni H."/>
            <person name="Dugan-Rocha S."/>
            <person name="Elkadiri S."/>
            <person name="Gnanaolivu R."/>
            <person name="Hernandez B."/>
            <person name="Skinner E."/>
            <person name="Javaid M."/>
            <person name="Lee S."/>
            <person name="Li M."/>
            <person name="Ming W."/>
            <person name="Munidasa M."/>
            <person name="Muniz J."/>
            <person name="Nguyen L."/>
            <person name="Hughes D."/>
            <person name="Osuji N."/>
            <person name="Pu L.-L."/>
            <person name="Puazo M."/>
            <person name="Qu C."/>
            <person name="Quiroz J."/>
            <person name="Raj R."/>
            <person name="Weissenberger G."/>
            <person name="Xin Y."/>
            <person name="Zou X."/>
            <person name="Han Y."/>
            <person name="Worley K."/>
            <person name="Muzny D."/>
            <person name="Gibbs R."/>
        </authorList>
    </citation>
    <scope>NUCLEOTIDE SEQUENCE</scope>
    <source>
        <strain evidence="2">Sampled in the wild</strain>
    </source>
</reference>
<evidence type="ECO:0000259" key="1">
    <source>
        <dbReference type="Pfam" id="PF00206"/>
    </source>
</evidence>
<protein>
    <recommendedName>
        <fullName evidence="1">Fumarate lyase N-terminal domain-containing protein</fullName>
    </recommendedName>
</protein>
<reference evidence="2" key="1">
    <citation type="submission" date="2013-04" db="EMBL/GenBank/DDBJ databases">
        <authorList>
            <person name="Qu J."/>
            <person name="Murali S.C."/>
            <person name="Bandaranaike D."/>
            <person name="Bellair M."/>
            <person name="Blankenburg K."/>
            <person name="Chao H."/>
            <person name="Dinh H."/>
            <person name="Doddapaneni H."/>
            <person name="Downs B."/>
            <person name="Dugan-Rocha S."/>
            <person name="Elkadiri S."/>
            <person name="Gnanaolivu R.D."/>
            <person name="Hernandez B."/>
            <person name="Javaid M."/>
            <person name="Jayaseelan J.C."/>
            <person name="Lee S."/>
            <person name="Li M."/>
            <person name="Ming W."/>
            <person name="Munidasa M."/>
            <person name="Muniz J."/>
            <person name="Nguyen L."/>
            <person name="Ongeri F."/>
            <person name="Osuji N."/>
            <person name="Pu L.-L."/>
            <person name="Puazo M."/>
            <person name="Qu C."/>
            <person name="Quiroz J."/>
            <person name="Raj R."/>
            <person name="Weissenberger G."/>
            <person name="Xin Y."/>
            <person name="Zou X."/>
            <person name="Han Y."/>
            <person name="Richards S."/>
            <person name="Worley K."/>
            <person name="Muzny D."/>
            <person name="Gibbs R."/>
        </authorList>
    </citation>
    <scope>NUCLEOTIDE SEQUENCE</scope>
    <source>
        <strain evidence="2">Sampled in the wild</strain>
    </source>
</reference>
<dbReference type="PANTHER" id="PTHR11444:SF1">
    <property type="entry name" value="FUMARATE HYDRATASE, MITOCHONDRIAL"/>
    <property type="match status" value="1"/>
</dbReference>